<dbReference type="PROSITE" id="PS51910">
    <property type="entry name" value="GH18_2"/>
    <property type="match status" value="1"/>
</dbReference>
<proteinExistence type="predicted"/>
<dbReference type="InterPro" id="IPR017853">
    <property type="entry name" value="GH"/>
</dbReference>
<organism evidence="4 5">
    <name type="scientific">Paenibacillus segetis</name>
    <dbReference type="NCBI Taxonomy" id="1325360"/>
    <lineage>
        <taxon>Bacteria</taxon>
        <taxon>Bacillati</taxon>
        <taxon>Bacillota</taxon>
        <taxon>Bacilli</taxon>
        <taxon>Bacillales</taxon>
        <taxon>Paenibacillaceae</taxon>
        <taxon>Paenibacillus</taxon>
    </lineage>
</organism>
<gene>
    <name evidence="4" type="ORF">GCM10008013_26830</name>
</gene>
<dbReference type="EMBL" id="BMFT01000001">
    <property type="protein sequence ID" value="GGH26149.1"/>
    <property type="molecule type" value="Genomic_DNA"/>
</dbReference>
<dbReference type="Proteomes" id="UP000659344">
    <property type="component" value="Unassembled WGS sequence"/>
</dbReference>
<feature type="domain" description="SLH" evidence="2">
    <location>
        <begin position="157"/>
        <end position="218"/>
    </location>
</feature>
<sequence length="540" mass="60459">MKKIKVITLLVTAALTSAISMNALSATITEKKSNEPFKDIQNSYAKDSIINLHSKGIMNGTTSELFSPTKKITRAEFITTLVRLLRLEPSSSMIPAYKDVAPTSWYYGSIQTATELALTEGTGGAMFEPSKPITRQEAATWIIRALKQKTTNSSSSTDYTDNSAIASWARPYVSTITKLGLMKGSEGKFYPNQDITRQETAVLLDRLLQNNSWSTVLESTTQASKIQMGWQYGQTNEEYEQSIMKSNVNVLSPRWFFLESDKTIKDYTNSSLVTWAKKNGKKIWPLLGNRSSQETTHQFLSSSERTAAAIQKIKSLVTKYDFDGINIDFENVLPADRENFSKFVSSLSEQLHSIGAVVSVDVSPDLGSDWTEAFDYRLLGQKADYLVLMGYDEHWSGGSTPGPVASLSWVQSGLDTLLKQVPAEKVILALPLYNRDWTLNRNGTAVSSEDISLVDQDEKLQRLGVRAIWDSKLGQYTGDYSKNGITHRIWLEEARSLSLKYRMATDRKIAGFAYWSIGGETTDIWTSLRNTERYASYSFK</sequence>
<comment type="caution">
    <text evidence="4">The sequence shown here is derived from an EMBL/GenBank/DDBJ whole genome shotgun (WGS) entry which is preliminary data.</text>
</comment>
<feature type="domain" description="GH18" evidence="3">
    <location>
        <begin position="224"/>
        <end position="535"/>
    </location>
</feature>
<evidence type="ECO:0000313" key="4">
    <source>
        <dbReference type="EMBL" id="GGH26149.1"/>
    </source>
</evidence>
<feature type="signal peptide" evidence="1">
    <location>
        <begin position="1"/>
        <end position="25"/>
    </location>
</feature>
<accession>A0ABQ1YIF9</accession>
<keyword evidence="5" id="KW-1185">Reference proteome</keyword>
<reference evidence="5" key="1">
    <citation type="journal article" date="2019" name="Int. J. Syst. Evol. Microbiol.">
        <title>The Global Catalogue of Microorganisms (GCM) 10K type strain sequencing project: providing services to taxonomists for standard genome sequencing and annotation.</title>
        <authorList>
            <consortium name="The Broad Institute Genomics Platform"/>
            <consortium name="The Broad Institute Genome Sequencing Center for Infectious Disease"/>
            <person name="Wu L."/>
            <person name="Ma J."/>
        </authorList>
    </citation>
    <scope>NUCLEOTIDE SEQUENCE [LARGE SCALE GENOMIC DNA]</scope>
    <source>
        <strain evidence="5">CGMCC 1.12769</strain>
    </source>
</reference>
<dbReference type="Gene3D" id="3.10.50.10">
    <property type="match status" value="1"/>
</dbReference>
<dbReference type="PROSITE" id="PS51272">
    <property type="entry name" value="SLH"/>
    <property type="match status" value="3"/>
</dbReference>
<evidence type="ECO:0000259" key="2">
    <source>
        <dbReference type="PROSITE" id="PS51272"/>
    </source>
</evidence>
<evidence type="ECO:0008006" key="6">
    <source>
        <dbReference type="Google" id="ProtNLM"/>
    </source>
</evidence>
<dbReference type="Gene3D" id="3.20.20.80">
    <property type="entry name" value="Glycosidases"/>
    <property type="match status" value="1"/>
</dbReference>
<protein>
    <recommendedName>
        <fullName evidence="6">Glycoside hydrolase</fullName>
    </recommendedName>
</protein>
<dbReference type="Pfam" id="PF00395">
    <property type="entry name" value="SLH"/>
    <property type="match status" value="3"/>
</dbReference>
<feature type="chain" id="PRO_5047049454" description="Glycoside hydrolase" evidence="1">
    <location>
        <begin position="26"/>
        <end position="540"/>
    </location>
</feature>
<dbReference type="PANTHER" id="PTHR46066:SF2">
    <property type="entry name" value="CHITINASE DOMAIN-CONTAINING PROTEIN 1"/>
    <property type="match status" value="1"/>
</dbReference>
<evidence type="ECO:0000313" key="5">
    <source>
        <dbReference type="Proteomes" id="UP000659344"/>
    </source>
</evidence>
<feature type="domain" description="SLH" evidence="2">
    <location>
        <begin position="93"/>
        <end position="156"/>
    </location>
</feature>
<dbReference type="RefSeq" id="WP_229753365.1">
    <property type="nucleotide sequence ID" value="NZ_BMFT01000001.1"/>
</dbReference>
<dbReference type="SUPFAM" id="SSF51445">
    <property type="entry name" value="(Trans)glycosidases"/>
    <property type="match status" value="1"/>
</dbReference>
<feature type="domain" description="SLH" evidence="2">
    <location>
        <begin position="32"/>
        <end position="92"/>
    </location>
</feature>
<name>A0ABQ1YIF9_9BACL</name>
<dbReference type="Pfam" id="PF00704">
    <property type="entry name" value="Glyco_hydro_18"/>
    <property type="match status" value="1"/>
</dbReference>
<evidence type="ECO:0000256" key="1">
    <source>
        <dbReference type="SAM" id="SignalP"/>
    </source>
</evidence>
<dbReference type="PANTHER" id="PTHR46066">
    <property type="entry name" value="CHITINASE DOMAIN-CONTAINING PROTEIN 1 FAMILY MEMBER"/>
    <property type="match status" value="1"/>
</dbReference>
<evidence type="ECO:0000259" key="3">
    <source>
        <dbReference type="PROSITE" id="PS51910"/>
    </source>
</evidence>
<dbReference type="SMART" id="SM00636">
    <property type="entry name" value="Glyco_18"/>
    <property type="match status" value="1"/>
</dbReference>
<dbReference type="InterPro" id="IPR011583">
    <property type="entry name" value="Chitinase_II/V-like_cat"/>
</dbReference>
<dbReference type="InterPro" id="IPR001223">
    <property type="entry name" value="Glyco_hydro18_cat"/>
</dbReference>
<dbReference type="InterPro" id="IPR029070">
    <property type="entry name" value="Chitinase_insertion_sf"/>
</dbReference>
<keyword evidence="1" id="KW-0732">Signal</keyword>
<dbReference type="InterPro" id="IPR001119">
    <property type="entry name" value="SLH_dom"/>
</dbReference>